<evidence type="ECO:0000256" key="3">
    <source>
        <dbReference type="PROSITE-ProRule" id="PRU01282"/>
    </source>
</evidence>
<protein>
    <recommendedName>
        <fullName evidence="4">Arsenate reductase</fullName>
        <ecNumber evidence="4">1.20.4.1</ecNumber>
    </recommendedName>
</protein>
<dbReference type="NCBIfam" id="TIGR00014">
    <property type="entry name" value="arsC"/>
    <property type="match status" value="1"/>
</dbReference>
<dbReference type="PANTHER" id="PTHR30041">
    <property type="entry name" value="ARSENATE REDUCTASE"/>
    <property type="match status" value="1"/>
</dbReference>
<evidence type="ECO:0000313" key="5">
    <source>
        <dbReference type="EMBL" id="QXT41399.1"/>
    </source>
</evidence>
<dbReference type="InterPro" id="IPR006659">
    <property type="entry name" value="Arsenate_reductase"/>
</dbReference>
<evidence type="ECO:0000256" key="4">
    <source>
        <dbReference type="RuleBase" id="RU362029"/>
    </source>
</evidence>
<dbReference type="EC" id="1.20.4.1" evidence="4"/>
<dbReference type="PANTHER" id="PTHR30041:SF4">
    <property type="entry name" value="ARSENATE REDUCTASE"/>
    <property type="match status" value="1"/>
</dbReference>
<organism evidence="5 6">
    <name type="scientific">Gymnodinialimonas ceratoperidinii</name>
    <dbReference type="NCBI Taxonomy" id="2856823"/>
    <lineage>
        <taxon>Bacteria</taxon>
        <taxon>Pseudomonadati</taxon>
        <taxon>Pseudomonadota</taxon>
        <taxon>Alphaproteobacteria</taxon>
        <taxon>Rhodobacterales</taxon>
        <taxon>Paracoccaceae</taxon>
        <taxon>Gymnodinialimonas</taxon>
    </lineage>
</organism>
<comment type="catalytic activity">
    <reaction evidence="4">
        <text>[glutaredoxin]-dithiol + arsenate + glutathione + H(+) = glutathionyl-S-S-[glutaredoxin] + arsenite + H2O</text>
        <dbReference type="Rhea" id="RHEA:22016"/>
        <dbReference type="Rhea" id="RHEA-COMP:10729"/>
        <dbReference type="Rhea" id="RHEA-COMP:17668"/>
        <dbReference type="ChEBI" id="CHEBI:15377"/>
        <dbReference type="ChEBI" id="CHEBI:15378"/>
        <dbReference type="ChEBI" id="CHEBI:29242"/>
        <dbReference type="ChEBI" id="CHEBI:29950"/>
        <dbReference type="ChEBI" id="CHEBI:48597"/>
        <dbReference type="ChEBI" id="CHEBI:57925"/>
        <dbReference type="ChEBI" id="CHEBI:146199"/>
        <dbReference type="EC" id="1.20.4.1"/>
    </reaction>
</comment>
<dbReference type="InterPro" id="IPR006660">
    <property type="entry name" value="Arsenate_reductase-like"/>
</dbReference>
<evidence type="ECO:0000313" key="6">
    <source>
        <dbReference type="Proteomes" id="UP000825009"/>
    </source>
</evidence>
<dbReference type="PROSITE" id="PS51353">
    <property type="entry name" value="ARSC"/>
    <property type="match status" value="1"/>
</dbReference>
<reference evidence="5 6" key="1">
    <citation type="submission" date="2021-07" db="EMBL/GenBank/DDBJ databases">
        <title>A novel Jannaschia species isolated from marine dinoflagellate Ceratoperidinium margalefii.</title>
        <authorList>
            <person name="Jiang Y."/>
            <person name="Li Z."/>
        </authorList>
    </citation>
    <scope>NUCLEOTIDE SEQUENCE [LARGE SCALE GENOMIC DNA]</scope>
    <source>
        <strain evidence="5 6">J12C1-MA-4</strain>
    </source>
</reference>
<keyword evidence="6" id="KW-1185">Reference proteome</keyword>
<name>A0A8F6U0J1_9RHOB</name>
<dbReference type="EMBL" id="CP079194">
    <property type="protein sequence ID" value="QXT41399.1"/>
    <property type="molecule type" value="Genomic_DNA"/>
</dbReference>
<dbReference type="KEGG" id="gce:KYE46_07570"/>
<sequence length="115" mass="12522">MNNTLTLWHTPRCSKSRAALALLEDAGRAPDVRLYLQTPPSEAELTALLGKLSLSPRDLIRRGEKLYRDLSLKDADDAALIVAMATHPILIERPILITESAAVIGRPTEAIAALL</sequence>
<accession>A0A8F6U0J1</accession>
<keyword evidence="2 4" id="KW-0560">Oxidoreductase</keyword>
<evidence type="ECO:0000256" key="1">
    <source>
        <dbReference type="ARBA" id="ARBA00007198"/>
    </source>
</evidence>
<evidence type="ECO:0000256" key="2">
    <source>
        <dbReference type="ARBA" id="ARBA00023002"/>
    </source>
</evidence>
<dbReference type="Pfam" id="PF03960">
    <property type="entry name" value="ArsC"/>
    <property type="match status" value="1"/>
</dbReference>
<dbReference type="CDD" id="cd03034">
    <property type="entry name" value="ArsC_ArsC"/>
    <property type="match status" value="1"/>
</dbReference>
<proteinExistence type="inferred from homology"/>
<dbReference type="AlphaFoldDB" id="A0A8F6U0J1"/>
<dbReference type="Proteomes" id="UP000825009">
    <property type="component" value="Chromosome"/>
</dbReference>
<gene>
    <name evidence="5" type="primary">arsC</name>
    <name evidence="5" type="ORF">KYE46_07570</name>
</gene>
<dbReference type="GO" id="GO:0008794">
    <property type="term" value="F:arsenate reductase (glutaredoxin) activity"/>
    <property type="evidence" value="ECO:0007669"/>
    <property type="project" value="UniProtKB-UniRule"/>
</dbReference>
<comment type="similarity">
    <text evidence="1 3 4">Belongs to the ArsC family.</text>
</comment>